<protein>
    <submittedName>
        <fullName evidence="3">Right-handed parallel beta-helix repeat-containing protein</fullName>
    </submittedName>
</protein>
<gene>
    <name evidence="3" type="ORF">I8J32_007630</name>
</gene>
<evidence type="ECO:0000256" key="1">
    <source>
        <dbReference type="SAM" id="SignalP"/>
    </source>
</evidence>
<dbReference type="EMBL" id="CP071518">
    <property type="protein sequence ID" value="QSX79701.1"/>
    <property type="molecule type" value="Genomic_DNA"/>
</dbReference>
<dbReference type="InterPro" id="IPR012334">
    <property type="entry name" value="Pectin_lyas_fold"/>
</dbReference>
<dbReference type="Gene3D" id="2.160.20.10">
    <property type="entry name" value="Single-stranded right-handed beta-helix, Pectin lyase-like"/>
    <property type="match status" value="1"/>
</dbReference>
<dbReference type="InterPro" id="IPR011050">
    <property type="entry name" value="Pectin_lyase_fold/virulence"/>
</dbReference>
<evidence type="ECO:0000313" key="4">
    <source>
        <dbReference type="Proteomes" id="UP000639274"/>
    </source>
</evidence>
<dbReference type="Pfam" id="PF13229">
    <property type="entry name" value="Beta_helix"/>
    <property type="match status" value="1"/>
</dbReference>
<dbReference type="SMART" id="SM00710">
    <property type="entry name" value="PbH1"/>
    <property type="match status" value="3"/>
</dbReference>
<dbReference type="InterPro" id="IPR006626">
    <property type="entry name" value="PbH1"/>
</dbReference>
<dbReference type="KEGG" id="lsf:I8J32_007630"/>
<evidence type="ECO:0000259" key="2">
    <source>
        <dbReference type="Pfam" id="PF13229"/>
    </source>
</evidence>
<feature type="chain" id="PRO_5037845988" evidence="1">
    <location>
        <begin position="34"/>
        <end position="295"/>
    </location>
</feature>
<organism evidence="3 4">
    <name type="scientific">Agrilutibacter solisilvae</name>
    <dbReference type="NCBI Taxonomy" id="2763317"/>
    <lineage>
        <taxon>Bacteria</taxon>
        <taxon>Pseudomonadati</taxon>
        <taxon>Pseudomonadota</taxon>
        <taxon>Gammaproteobacteria</taxon>
        <taxon>Lysobacterales</taxon>
        <taxon>Lysobacteraceae</taxon>
        <taxon>Agrilutibacter</taxon>
    </lineage>
</organism>
<sequence>MNRTPVPSAHLPSRGLLACMLLALALPAATAQAAESYDNCTGFIDSVPTSISSRGTWCLRKDLGSSVASGALITVEANNITIDCNDFKLGGMSAGPATQTKGISAKLRSNLTVRNCMLRGFWAGIHVSGGVGHVVEDNRIDNSSAVGLWVDGDGSIVRNNRISETGGAAQGDVTGLIVQGDAIQVVDNMVNGVAGSPDAEGFAQGLLFNGTSGLVRGNFITGVLPNGGGAVGIKSDVGFLTVVEGNVLVNPVPTAGIGIDVNADPHRPVCLSNRVRNYSTSAYDTCVDGGGNFAD</sequence>
<proteinExistence type="predicted"/>
<dbReference type="InterPro" id="IPR039448">
    <property type="entry name" value="Beta_helix"/>
</dbReference>
<dbReference type="SUPFAM" id="SSF51126">
    <property type="entry name" value="Pectin lyase-like"/>
    <property type="match status" value="1"/>
</dbReference>
<feature type="signal peptide" evidence="1">
    <location>
        <begin position="1"/>
        <end position="33"/>
    </location>
</feature>
<accession>A0A974Y1G6</accession>
<dbReference type="Proteomes" id="UP000639274">
    <property type="component" value="Chromosome"/>
</dbReference>
<dbReference type="AlphaFoldDB" id="A0A974Y1G6"/>
<feature type="domain" description="Right handed beta helix" evidence="2">
    <location>
        <begin position="76"/>
        <end position="194"/>
    </location>
</feature>
<dbReference type="RefSeq" id="WP_200610313.1">
    <property type="nucleotide sequence ID" value="NZ_CP071518.1"/>
</dbReference>
<name>A0A974Y1G6_9GAMM</name>
<keyword evidence="4" id="KW-1185">Reference proteome</keyword>
<reference evidence="3 4" key="1">
    <citation type="submission" date="2021-03" db="EMBL/GenBank/DDBJ databases">
        <title>Lysobacter sp. nov. isolated from soil of gangwondo yeongwol, south Korea.</title>
        <authorList>
            <person name="Kim K.R."/>
            <person name="Kim K.H."/>
            <person name="Jeon C.O."/>
        </authorList>
    </citation>
    <scope>NUCLEOTIDE SEQUENCE [LARGE SCALE GENOMIC DNA]</scope>
    <source>
        <strain evidence="3 4">R19</strain>
    </source>
</reference>
<evidence type="ECO:0000313" key="3">
    <source>
        <dbReference type="EMBL" id="QSX79701.1"/>
    </source>
</evidence>
<keyword evidence="1" id="KW-0732">Signal</keyword>